<feature type="transmembrane region" description="Helical" evidence="1">
    <location>
        <begin position="113"/>
        <end position="133"/>
    </location>
</feature>
<dbReference type="EMBL" id="VDES01000001">
    <property type="protein sequence ID" value="MBA1372850.1"/>
    <property type="molecule type" value="Genomic_DNA"/>
</dbReference>
<feature type="transmembrane region" description="Helical" evidence="1">
    <location>
        <begin position="154"/>
        <end position="173"/>
    </location>
</feature>
<dbReference type="AlphaFoldDB" id="A0A7V8RAF8"/>
<dbReference type="Pfam" id="PF10110">
    <property type="entry name" value="GPDPase_memb"/>
    <property type="match status" value="1"/>
</dbReference>
<keyword evidence="1" id="KW-0472">Membrane</keyword>
<accession>A0A7V8RAF8</accession>
<feature type="transmembrane region" description="Helical" evidence="1">
    <location>
        <begin position="218"/>
        <end position="244"/>
    </location>
</feature>
<reference evidence="3 4" key="1">
    <citation type="journal article" date="1994" name="Int. J. Syst. Bacteriol.">
        <title>Phylogenetic positions of novel aerobic, bacteriochlorophyll a-containing bacteria and description of Roseococcus thiosulfatophilus gen. nov., sp. nov., Erythromicrobium ramosum gen. nov., sp. nov., and Erythrobacter litoralis sp. nov.</title>
        <authorList>
            <person name="Yurkov V."/>
            <person name="Stackebrandt E."/>
            <person name="Holmes A."/>
            <person name="Fuerst J.A."/>
            <person name="Hugenholtz P."/>
            <person name="Golecki J."/>
            <person name="Gad'on N."/>
            <person name="Gorlenko V.M."/>
            <person name="Kompantseva E.I."/>
            <person name="Drews G."/>
        </authorList>
    </citation>
    <scope>NUCLEOTIDE SEQUENCE [LARGE SCALE GENOMIC DNA]</scope>
    <source>
        <strain evidence="3 4">KR-99</strain>
    </source>
</reference>
<organism evidence="3 4">
    <name type="scientific">Sphingomonas ursincola</name>
    <dbReference type="NCBI Taxonomy" id="56361"/>
    <lineage>
        <taxon>Bacteria</taxon>
        <taxon>Pseudomonadati</taxon>
        <taxon>Pseudomonadota</taxon>
        <taxon>Alphaproteobacteria</taxon>
        <taxon>Sphingomonadales</taxon>
        <taxon>Sphingomonadaceae</taxon>
        <taxon>Sphingomonas</taxon>
    </lineage>
</organism>
<feature type="transmembrane region" description="Helical" evidence="1">
    <location>
        <begin position="67"/>
        <end position="87"/>
    </location>
</feature>
<feature type="domain" description="Glycerophosphoryl diester phosphodiesterase membrane" evidence="2">
    <location>
        <begin position="165"/>
        <end position="279"/>
    </location>
</feature>
<comment type="caution">
    <text evidence="3">The sequence shown here is derived from an EMBL/GenBank/DDBJ whole genome shotgun (WGS) entry which is preliminary data.</text>
</comment>
<keyword evidence="1" id="KW-1133">Transmembrane helix</keyword>
<dbReference type="Proteomes" id="UP000589292">
    <property type="component" value="Unassembled WGS sequence"/>
</dbReference>
<dbReference type="InterPro" id="IPR018476">
    <property type="entry name" value="GlyceroP-diester-Pdiesterase_M"/>
</dbReference>
<feature type="transmembrane region" description="Helical" evidence="1">
    <location>
        <begin position="256"/>
        <end position="279"/>
    </location>
</feature>
<keyword evidence="4" id="KW-1185">Reference proteome</keyword>
<sequence>MMTKSGNRFLSDNHATKNFMDCADVSAKCQRNPVALASEANPAMTRKLDLSGCWNDVMQLFRTHRELLLSVAGVFILLPGLAFAMFVPPPQSPPDADLTTIYANMQSFYQGNFGWIILIGLLNGFATIVMLVLMLDPSRPSVSEAMRRAFSIILPYYAMGVLSGVLTFLGSLAFILPGIYIFVKLIVAGPVMVAERAHTIIAPMRRSWALTKNNSGRILIFLLVVAVTAFFVYITSVTVFGIVIRLALDGEIAGTLVTLVDAVISMLLTVLMVCVYAGIYRKLAGPGPEDIAREFS</sequence>
<evidence type="ECO:0000313" key="4">
    <source>
        <dbReference type="Proteomes" id="UP000589292"/>
    </source>
</evidence>
<gene>
    <name evidence="3" type="ORF">FG486_00740</name>
</gene>
<feature type="transmembrane region" description="Helical" evidence="1">
    <location>
        <begin position="179"/>
        <end position="197"/>
    </location>
</feature>
<evidence type="ECO:0000256" key="1">
    <source>
        <dbReference type="SAM" id="Phobius"/>
    </source>
</evidence>
<protein>
    <recommendedName>
        <fullName evidence="2">Glycerophosphoryl diester phosphodiesterase membrane domain-containing protein</fullName>
    </recommendedName>
</protein>
<name>A0A7V8RAF8_9SPHN</name>
<proteinExistence type="predicted"/>
<keyword evidence="1" id="KW-0812">Transmembrane</keyword>
<evidence type="ECO:0000259" key="2">
    <source>
        <dbReference type="Pfam" id="PF10110"/>
    </source>
</evidence>
<evidence type="ECO:0000313" key="3">
    <source>
        <dbReference type="EMBL" id="MBA1372850.1"/>
    </source>
</evidence>